<dbReference type="AlphaFoldDB" id="A0A8C8JUR6"/>
<dbReference type="GO" id="GO:0005839">
    <property type="term" value="C:proteasome core complex"/>
    <property type="evidence" value="ECO:0007669"/>
    <property type="project" value="InterPro"/>
</dbReference>
<keyword evidence="2" id="KW-1185">Reference proteome</keyword>
<reference evidence="1" key="2">
    <citation type="submission" date="2025-09" db="UniProtKB">
        <authorList>
            <consortium name="Ensembl"/>
        </authorList>
    </citation>
    <scope>IDENTIFICATION</scope>
</reference>
<dbReference type="InterPro" id="IPR029055">
    <property type="entry name" value="Ntn_hydrolases_N"/>
</dbReference>
<gene>
    <name evidence="1" type="primary">PSMA6</name>
</gene>
<name>A0A8C8JUR6_ONCTS</name>
<evidence type="ECO:0000313" key="1">
    <source>
        <dbReference type="Ensembl" id="ENSOTSP00005100367.1"/>
    </source>
</evidence>
<dbReference type="Gene3D" id="3.60.20.10">
    <property type="entry name" value="Glutamine Phosphoribosylpyrophosphate, subunit 1, domain 1"/>
    <property type="match status" value="1"/>
</dbReference>
<protein>
    <submittedName>
        <fullName evidence="1">Uncharacterized protein</fullName>
    </submittedName>
</protein>
<dbReference type="Ensembl" id="ENSOTST00005108566.2">
    <property type="protein sequence ID" value="ENSOTSP00005100367.1"/>
    <property type="gene ID" value="ENSOTSG00005046257.2"/>
</dbReference>
<dbReference type="GO" id="GO:0051603">
    <property type="term" value="P:proteolysis involved in protein catabolic process"/>
    <property type="evidence" value="ECO:0007669"/>
    <property type="project" value="InterPro"/>
</dbReference>
<accession>A0A8C8JUR6</accession>
<dbReference type="GeneTree" id="ENSGT00550000074807"/>
<proteinExistence type="predicted"/>
<dbReference type="Proteomes" id="UP000694402">
    <property type="component" value="Unassembled WGS sequence"/>
</dbReference>
<sequence>MSRGSSAGFDRHITIFSPESRLTKSVKYAFKAINQGGLTSVAIRGQDCAVVITQNSNVRFNLSHRTSLLMPSTVTHLFRITENIGCCHQQSTITPPPPCFMVGTTYAEIIHIPNLNLTKAQ</sequence>
<evidence type="ECO:0000313" key="2">
    <source>
        <dbReference type="Proteomes" id="UP000694402"/>
    </source>
</evidence>
<organism evidence="1 2">
    <name type="scientific">Oncorhynchus tshawytscha</name>
    <name type="common">Chinook salmon</name>
    <name type="synonym">Salmo tshawytscha</name>
    <dbReference type="NCBI Taxonomy" id="74940"/>
    <lineage>
        <taxon>Eukaryota</taxon>
        <taxon>Metazoa</taxon>
        <taxon>Chordata</taxon>
        <taxon>Craniata</taxon>
        <taxon>Vertebrata</taxon>
        <taxon>Euteleostomi</taxon>
        <taxon>Actinopterygii</taxon>
        <taxon>Neopterygii</taxon>
        <taxon>Teleostei</taxon>
        <taxon>Protacanthopterygii</taxon>
        <taxon>Salmoniformes</taxon>
        <taxon>Salmonidae</taxon>
        <taxon>Salmoninae</taxon>
        <taxon>Oncorhynchus</taxon>
    </lineage>
</organism>
<dbReference type="InterPro" id="IPR001353">
    <property type="entry name" value="Proteasome_sua/b"/>
</dbReference>
<dbReference type="Pfam" id="PF00227">
    <property type="entry name" value="Proteasome"/>
    <property type="match status" value="1"/>
</dbReference>
<reference evidence="1" key="1">
    <citation type="submission" date="2025-08" db="UniProtKB">
        <authorList>
            <consortium name="Ensembl"/>
        </authorList>
    </citation>
    <scope>IDENTIFICATION</scope>
</reference>
<dbReference type="SUPFAM" id="SSF56235">
    <property type="entry name" value="N-terminal nucleophile aminohydrolases (Ntn hydrolases)"/>
    <property type="match status" value="1"/>
</dbReference>